<name>A0A427B8Y4_ENSVE</name>
<dbReference type="EMBL" id="AMZH03000211">
    <property type="protein sequence ID" value="RRT84914.1"/>
    <property type="molecule type" value="Genomic_DNA"/>
</dbReference>
<evidence type="ECO:0000313" key="1">
    <source>
        <dbReference type="EMBL" id="RRT84914.1"/>
    </source>
</evidence>
<dbReference type="AlphaFoldDB" id="A0A427B8Y4"/>
<reference evidence="1 2" key="1">
    <citation type="journal article" date="2014" name="Agronomy (Basel)">
        <title>A Draft Genome Sequence for Ensete ventricosum, the Drought-Tolerant Tree Against Hunger.</title>
        <authorList>
            <person name="Harrison J."/>
            <person name="Moore K.A."/>
            <person name="Paszkiewicz K."/>
            <person name="Jones T."/>
            <person name="Grant M."/>
            <person name="Ambacheew D."/>
            <person name="Muzemil S."/>
            <person name="Studholme D.J."/>
        </authorList>
    </citation>
    <scope>NUCLEOTIDE SEQUENCE [LARGE SCALE GENOMIC DNA]</scope>
</reference>
<proteinExistence type="predicted"/>
<accession>A0A427B8Y4</accession>
<comment type="caution">
    <text evidence="1">The sequence shown here is derived from an EMBL/GenBank/DDBJ whole genome shotgun (WGS) entry which is preliminary data.</text>
</comment>
<gene>
    <name evidence="1" type="ORF">B296_00007762</name>
</gene>
<dbReference type="Proteomes" id="UP000287651">
    <property type="component" value="Unassembled WGS sequence"/>
</dbReference>
<protein>
    <submittedName>
        <fullName evidence="1">Uncharacterized protein</fullName>
    </submittedName>
</protein>
<organism evidence="1 2">
    <name type="scientific">Ensete ventricosum</name>
    <name type="common">Abyssinian banana</name>
    <name type="synonym">Musa ensete</name>
    <dbReference type="NCBI Taxonomy" id="4639"/>
    <lineage>
        <taxon>Eukaryota</taxon>
        <taxon>Viridiplantae</taxon>
        <taxon>Streptophyta</taxon>
        <taxon>Embryophyta</taxon>
        <taxon>Tracheophyta</taxon>
        <taxon>Spermatophyta</taxon>
        <taxon>Magnoliopsida</taxon>
        <taxon>Liliopsida</taxon>
        <taxon>Zingiberales</taxon>
        <taxon>Musaceae</taxon>
        <taxon>Ensete</taxon>
    </lineage>
</organism>
<sequence length="176" mass="19584">MQRRRKGHHGDFTYVEGSDCSCRIPRNELELHVELPVYVLVFRLEAGARILVEGKREELAIVEDFGTAITPAYVYILVEVAGQRSACRSDKQCKQEKQGSFGGGSTGSHAHEGAFTEQWQQNGWSSGLLDLRGLPLIEERNQHGRQRAGVEPPIVSLRPRSLARGCCLIARKSNLS</sequence>
<evidence type="ECO:0000313" key="2">
    <source>
        <dbReference type="Proteomes" id="UP000287651"/>
    </source>
</evidence>